<accession>A0A9P1J5U7</accession>
<evidence type="ECO:0000313" key="3">
    <source>
        <dbReference type="EMBL" id="CAI5456338.1"/>
    </source>
</evidence>
<proteinExistence type="predicted"/>
<dbReference type="EMBL" id="CANHGI010000006">
    <property type="protein sequence ID" value="CAI5456338.1"/>
    <property type="molecule type" value="Genomic_DNA"/>
</dbReference>
<keyword evidence="1" id="KW-0812">Transmembrane</keyword>
<feature type="transmembrane region" description="Helical" evidence="1">
    <location>
        <begin position="121"/>
        <end position="139"/>
    </location>
</feature>
<comment type="caution">
    <text evidence="3">The sequence shown here is derived from an EMBL/GenBank/DDBJ whole genome shotgun (WGS) entry which is preliminary data.</text>
</comment>
<keyword evidence="4" id="KW-1185">Reference proteome</keyword>
<sequence length="175" mass="20590">MKLLVLIIFAFAISPTSALIRTVLMDYWQQIEKEIQPTDNQYNLFIFSEYSEDRRIVRNHAKSNETSLTVIIHENHWLRLKIVCGNSSEPMLLEMQAAYRHLHLVVDCDSFQAVLYPHRKYVRGALIVFVVLLVAILVWKREVIRTLITDRYRKSRQKFAIFKNEPEDGQDVNLA</sequence>
<organism evidence="3 4">
    <name type="scientific">Caenorhabditis angaria</name>
    <dbReference type="NCBI Taxonomy" id="860376"/>
    <lineage>
        <taxon>Eukaryota</taxon>
        <taxon>Metazoa</taxon>
        <taxon>Ecdysozoa</taxon>
        <taxon>Nematoda</taxon>
        <taxon>Chromadorea</taxon>
        <taxon>Rhabditida</taxon>
        <taxon>Rhabditina</taxon>
        <taxon>Rhabditomorpha</taxon>
        <taxon>Rhabditoidea</taxon>
        <taxon>Rhabditidae</taxon>
        <taxon>Peloderinae</taxon>
        <taxon>Caenorhabditis</taxon>
    </lineage>
</organism>
<evidence type="ECO:0000313" key="4">
    <source>
        <dbReference type="Proteomes" id="UP001152747"/>
    </source>
</evidence>
<protein>
    <submittedName>
        <fullName evidence="3">Uncharacterized protein</fullName>
    </submittedName>
</protein>
<keyword evidence="1" id="KW-0472">Membrane</keyword>
<gene>
    <name evidence="3" type="ORF">CAMP_LOCUS18975</name>
</gene>
<name>A0A9P1J5U7_9PELO</name>
<keyword evidence="1" id="KW-1133">Transmembrane helix</keyword>
<evidence type="ECO:0000256" key="2">
    <source>
        <dbReference type="SAM" id="SignalP"/>
    </source>
</evidence>
<dbReference type="AlphaFoldDB" id="A0A9P1J5U7"/>
<evidence type="ECO:0000256" key="1">
    <source>
        <dbReference type="SAM" id="Phobius"/>
    </source>
</evidence>
<feature type="chain" id="PRO_5040228038" evidence="2">
    <location>
        <begin position="19"/>
        <end position="175"/>
    </location>
</feature>
<reference evidence="3" key="1">
    <citation type="submission" date="2022-11" db="EMBL/GenBank/DDBJ databases">
        <authorList>
            <person name="Kikuchi T."/>
        </authorList>
    </citation>
    <scope>NUCLEOTIDE SEQUENCE</scope>
    <source>
        <strain evidence="3">PS1010</strain>
    </source>
</reference>
<feature type="signal peptide" evidence="2">
    <location>
        <begin position="1"/>
        <end position="18"/>
    </location>
</feature>
<dbReference type="Proteomes" id="UP001152747">
    <property type="component" value="Unassembled WGS sequence"/>
</dbReference>
<keyword evidence="2" id="KW-0732">Signal</keyword>